<protein>
    <submittedName>
        <fullName evidence="2">Uncharacterized protein</fullName>
    </submittedName>
</protein>
<evidence type="ECO:0000313" key="2">
    <source>
        <dbReference type="EMBL" id="KAF9440072.1"/>
    </source>
</evidence>
<evidence type="ECO:0000313" key="3">
    <source>
        <dbReference type="Proteomes" id="UP000807342"/>
    </source>
</evidence>
<accession>A0A9P5WX65</accession>
<dbReference type="AlphaFoldDB" id="A0A9P5WX65"/>
<evidence type="ECO:0000256" key="1">
    <source>
        <dbReference type="SAM" id="SignalP"/>
    </source>
</evidence>
<feature type="chain" id="PRO_5040392897" evidence="1">
    <location>
        <begin position="18"/>
        <end position="138"/>
    </location>
</feature>
<sequence>MKLIVATVLVATISANAIHNPQNLCTTVCHPVRPICPLGQVAGGSEGCWGCCQPVPTACMDVCHPNKPVCPIGQVPTGQEGCWGCCQPIQTIIPTILPPRPTPLPCLAVCPENDIVCPNRETTRTEGCHGCCPLPTVV</sequence>
<dbReference type="EMBL" id="MU152907">
    <property type="protein sequence ID" value="KAF9440072.1"/>
    <property type="molecule type" value="Genomic_DNA"/>
</dbReference>
<keyword evidence="1" id="KW-0732">Signal</keyword>
<feature type="signal peptide" evidence="1">
    <location>
        <begin position="1"/>
        <end position="17"/>
    </location>
</feature>
<dbReference type="Proteomes" id="UP000807342">
    <property type="component" value="Unassembled WGS sequence"/>
</dbReference>
<name>A0A9P5WX65_9AGAR</name>
<proteinExistence type="predicted"/>
<comment type="caution">
    <text evidence="2">The sequence shown here is derived from an EMBL/GenBank/DDBJ whole genome shotgun (WGS) entry which is preliminary data.</text>
</comment>
<keyword evidence="3" id="KW-1185">Reference proteome</keyword>
<organism evidence="2 3">
    <name type="scientific">Macrolepiota fuliginosa MF-IS2</name>
    <dbReference type="NCBI Taxonomy" id="1400762"/>
    <lineage>
        <taxon>Eukaryota</taxon>
        <taxon>Fungi</taxon>
        <taxon>Dikarya</taxon>
        <taxon>Basidiomycota</taxon>
        <taxon>Agaricomycotina</taxon>
        <taxon>Agaricomycetes</taxon>
        <taxon>Agaricomycetidae</taxon>
        <taxon>Agaricales</taxon>
        <taxon>Agaricineae</taxon>
        <taxon>Agaricaceae</taxon>
        <taxon>Macrolepiota</taxon>
    </lineage>
</organism>
<gene>
    <name evidence="2" type="ORF">P691DRAFT_688812</name>
</gene>
<reference evidence="2" key="1">
    <citation type="submission" date="2020-11" db="EMBL/GenBank/DDBJ databases">
        <authorList>
            <consortium name="DOE Joint Genome Institute"/>
            <person name="Ahrendt S."/>
            <person name="Riley R."/>
            <person name="Andreopoulos W."/>
            <person name="Labutti K."/>
            <person name="Pangilinan J."/>
            <person name="Ruiz-Duenas F.J."/>
            <person name="Barrasa J.M."/>
            <person name="Sanchez-Garcia M."/>
            <person name="Camarero S."/>
            <person name="Miyauchi S."/>
            <person name="Serrano A."/>
            <person name="Linde D."/>
            <person name="Babiker R."/>
            <person name="Drula E."/>
            <person name="Ayuso-Fernandez I."/>
            <person name="Pacheco R."/>
            <person name="Padilla G."/>
            <person name="Ferreira P."/>
            <person name="Barriuso J."/>
            <person name="Kellner H."/>
            <person name="Castanera R."/>
            <person name="Alfaro M."/>
            <person name="Ramirez L."/>
            <person name="Pisabarro A.G."/>
            <person name="Kuo A."/>
            <person name="Tritt A."/>
            <person name="Lipzen A."/>
            <person name="He G."/>
            <person name="Yan M."/>
            <person name="Ng V."/>
            <person name="Cullen D."/>
            <person name="Martin F."/>
            <person name="Rosso M.-N."/>
            <person name="Henrissat B."/>
            <person name="Hibbett D."/>
            <person name="Martinez A.T."/>
            <person name="Grigoriev I.V."/>
        </authorList>
    </citation>
    <scope>NUCLEOTIDE SEQUENCE</scope>
    <source>
        <strain evidence="2">MF-IS2</strain>
    </source>
</reference>